<dbReference type="PIRSF" id="PIRSF000193">
    <property type="entry name" value="Pyrrol-5-carb_rd"/>
    <property type="match status" value="1"/>
</dbReference>
<dbReference type="EMBL" id="CP023068">
    <property type="protein sequence ID" value="ASY66909.1"/>
    <property type="molecule type" value="Genomic_DNA"/>
</dbReference>
<dbReference type="SUPFAM" id="SSF51735">
    <property type="entry name" value="NAD(P)-binding Rossmann-fold domains"/>
    <property type="match status" value="1"/>
</dbReference>
<comment type="similarity">
    <text evidence="1">Belongs to the pyrroline-5-carboxylate reductase family.</text>
</comment>
<dbReference type="InterPro" id="IPR000304">
    <property type="entry name" value="Pyrroline-COOH_reductase"/>
</dbReference>
<dbReference type="RefSeq" id="WP_034855236.1">
    <property type="nucleotide sequence ID" value="NZ_AJQT01000056.1"/>
</dbReference>
<evidence type="ECO:0000259" key="4">
    <source>
        <dbReference type="Pfam" id="PF14748"/>
    </source>
</evidence>
<keyword evidence="6" id="KW-1185">Reference proteome</keyword>
<organism evidence="5 6">
    <name type="scientific">Sinorhizobium sojae CCBAU 05684</name>
    <dbReference type="NCBI Taxonomy" id="716928"/>
    <lineage>
        <taxon>Bacteria</taxon>
        <taxon>Pseudomonadati</taxon>
        <taxon>Pseudomonadota</taxon>
        <taxon>Alphaproteobacteria</taxon>
        <taxon>Hyphomicrobiales</taxon>
        <taxon>Rhizobiaceae</taxon>
        <taxon>Sinorhizobium/Ensifer group</taxon>
        <taxon>Sinorhizobium</taxon>
    </lineage>
</organism>
<keyword evidence="5" id="KW-0614">Plasmid</keyword>
<feature type="domain" description="Pyrroline-5-carboxylate reductase dimerisation" evidence="4">
    <location>
        <begin position="163"/>
        <end position="253"/>
    </location>
</feature>
<keyword evidence="2" id="KW-0521">NADP</keyword>
<dbReference type="eggNOG" id="COG0345">
    <property type="taxonomic scope" value="Bacteria"/>
</dbReference>
<feature type="binding site" evidence="2">
    <location>
        <begin position="68"/>
        <end position="71"/>
    </location>
    <ligand>
        <name>NADP(+)</name>
        <dbReference type="ChEBI" id="CHEBI:58349"/>
    </ligand>
</feature>
<dbReference type="Pfam" id="PF03807">
    <property type="entry name" value="F420_oxidored"/>
    <property type="match status" value="1"/>
</dbReference>
<dbReference type="InterPro" id="IPR029036">
    <property type="entry name" value="P5CR_dimer"/>
</dbReference>
<dbReference type="Proteomes" id="UP000217211">
    <property type="component" value="Plasmid pSJ05684b"/>
</dbReference>
<dbReference type="Pfam" id="PF14748">
    <property type="entry name" value="P5CR_dimer"/>
    <property type="match status" value="1"/>
</dbReference>
<sequence length="265" mass="28680">MRIGFVGTGAITEAMVAGIAGSALIVAEIIVSPRNTDIAARLASRFPSVRIATNNQEVVDAADLLFLAIRPQIAEEVIRDLAFRKRQRMVSVVAAIDRTRLLTWIREDVELTQAIPLPFVAECEGVTAIFPPNADIAAIFDALGSAVECETKDEYDLLAAASALMGTYFGILDRATGWLEERGMARAKARAYLAPLFSSLAQKAARADQTALDALRREFSTPGGLNEQVFEDFDRDGGSRALTDALDRVLDRVRGQNADGVSRLP</sequence>
<dbReference type="AlphaFoldDB" id="A0A249PNM9"/>
<dbReference type="NCBIfam" id="NF005063">
    <property type="entry name" value="PRK06476.1"/>
    <property type="match status" value="1"/>
</dbReference>
<dbReference type="GO" id="GO:0004735">
    <property type="term" value="F:pyrroline-5-carboxylate reductase activity"/>
    <property type="evidence" value="ECO:0007669"/>
    <property type="project" value="InterPro"/>
</dbReference>
<dbReference type="InterPro" id="IPR036291">
    <property type="entry name" value="NAD(P)-bd_dom_sf"/>
</dbReference>
<dbReference type="PANTHER" id="PTHR11645">
    <property type="entry name" value="PYRROLINE-5-CARBOXYLATE REDUCTASE"/>
    <property type="match status" value="1"/>
</dbReference>
<reference evidence="5 6" key="1">
    <citation type="submission" date="2017-08" db="EMBL/GenBank/DDBJ databases">
        <title>Multipartite genome sequences of Sinorhizobium species nodulating soybeans.</title>
        <authorList>
            <person name="Tian C.F."/>
        </authorList>
    </citation>
    <scope>NUCLEOTIDE SEQUENCE [LARGE SCALE GENOMIC DNA]</scope>
    <source>
        <strain evidence="5 6">CCBAU 05684</strain>
        <plasmid evidence="6">psj05684b</plasmid>
    </source>
</reference>
<protein>
    <submittedName>
        <fullName evidence="5">Pyrroline-5-carboxylate reductase</fullName>
    </submittedName>
</protein>
<geneLocation type="plasmid" evidence="6">
    <name>psj05684b</name>
</geneLocation>
<dbReference type="KEGG" id="esj:SJ05684_b59270"/>
<dbReference type="STRING" id="716928.GCA_000261485_02958"/>
<evidence type="ECO:0000256" key="1">
    <source>
        <dbReference type="ARBA" id="ARBA00005525"/>
    </source>
</evidence>
<dbReference type="OrthoDB" id="9805754at2"/>
<feature type="domain" description="Pyrroline-5-carboxylate reductase catalytic N-terminal" evidence="3">
    <location>
        <begin position="2"/>
        <end position="94"/>
    </location>
</feature>
<dbReference type="PANTHER" id="PTHR11645:SF13">
    <property type="entry name" value="PYRROLINE-5-CARBOXYLATE REDUCTASE CATALYTIC N-TERMINAL DOMAIN-CONTAINING PROTEIN"/>
    <property type="match status" value="1"/>
</dbReference>
<gene>
    <name evidence="5" type="ORF">SJ05684_b59270</name>
</gene>
<feature type="binding site" evidence="2">
    <location>
        <position position="55"/>
    </location>
    <ligand>
        <name>NADPH</name>
        <dbReference type="ChEBI" id="CHEBI:57783"/>
    </ligand>
</feature>
<evidence type="ECO:0000313" key="6">
    <source>
        <dbReference type="Proteomes" id="UP000217211"/>
    </source>
</evidence>
<evidence type="ECO:0000259" key="3">
    <source>
        <dbReference type="Pfam" id="PF03807"/>
    </source>
</evidence>
<name>A0A249PNM9_9HYPH</name>
<proteinExistence type="inferred from homology"/>
<evidence type="ECO:0000313" key="5">
    <source>
        <dbReference type="EMBL" id="ASY66909.1"/>
    </source>
</evidence>
<dbReference type="Gene3D" id="3.40.50.720">
    <property type="entry name" value="NAD(P)-binding Rossmann-like Domain"/>
    <property type="match status" value="1"/>
</dbReference>
<accession>A0A249PNM9</accession>
<dbReference type="InterPro" id="IPR028939">
    <property type="entry name" value="P5C_Rdtase_cat_N"/>
</dbReference>
<dbReference type="GO" id="GO:0055129">
    <property type="term" value="P:L-proline biosynthetic process"/>
    <property type="evidence" value="ECO:0007669"/>
    <property type="project" value="TreeGrafter"/>
</dbReference>
<evidence type="ECO:0000256" key="2">
    <source>
        <dbReference type="PIRSR" id="PIRSR000193-1"/>
    </source>
</evidence>